<comment type="subcellular location">
    <subcellularLocation>
        <location evidence="4">Cell membrane</location>
    </subcellularLocation>
    <subcellularLocation>
        <location evidence="1">Membrane</location>
        <topology evidence="1">Multi-pass membrane protein</topology>
    </subcellularLocation>
</comment>
<dbReference type="InterPro" id="IPR004995">
    <property type="entry name" value="Spore_Ger"/>
</dbReference>
<keyword evidence="8" id="KW-1185">Reference proteome</keyword>
<dbReference type="GO" id="GO:0009847">
    <property type="term" value="P:spore germination"/>
    <property type="evidence" value="ECO:0007669"/>
    <property type="project" value="UniProtKB-UniRule"/>
</dbReference>
<sequence length="533" mass="59180">MKKVFKQIISSMKIDEVNNQTTPDDLIEDQEGKKNISPSLNKNEEEFNAVFDKTFDFKIEKVLVGNSEGLILYLSTMVDAQAIKEAIRPALVVAHKKQETISSSSDLKLFQKEYLPSQNVVDVSYNHEVVWYILSGYTVLLVGGLSDGLAIMTTTTDKRSIDQSQTQTIIRGPQDSFTEVKTTNVSLLRRRIKNPHLKSENFIVGKDTQTSICMVYLDDVANDSIVNEVRKRIENISTNAVFDSGNVEEYLVDKVITPFPMIYHTDRPDAIAADIVEGKVAIVVDGSPFVLSTPVVFTDFFQVSEDYYQGFMMASMLRMLRYLAFLIALLLPSMYIGLTTFHHELIPTGLIVSIQAQREGVPFPAVVELLLMEITFEILREAGVRMPRVVGQTVSIVGALVIGQAAVEAGVVSHVLIIVVALTAMAGFVSPIYSFANATRLLRFALILITAALGLLGTLIGFLLIITHLCNLKSYGVPYLAPMGPLIMEDQKDVFVRLPMQVMQQRPNYLSAKADQKEDQKQPLPSLSKEEGS</sequence>
<dbReference type="PIRSF" id="PIRSF005690">
    <property type="entry name" value="GerBA"/>
    <property type="match status" value="1"/>
</dbReference>
<gene>
    <name evidence="7" type="primary">gerAA_3</name>
    <name evidence="7" type="ORF">BkAM31D_13140</name>
</gene>
<evidence type="ECO:0000256" key="1">
    <source>
        <dbReference type="ARBA" id="ARBA00004141"/>
    </source>
</evidence>
<organism evidence="7 8">
    <name type="scientific">Halalkalibacter krulwichiae</name>
    <dbReference type="NCBI Taxonomy" id="199441"/>
    <lineage>
        <taxon>Bacteria</taxon>
        <taxon>Bacillati</taxon>
        <taxon>Bacillota</taxon>
        <taxon>Bacilli</taxon>
        <taxon>Bacillales</taxon>
        <taxon>Bacillaceae</taxon>
        <taxon>Halalkalibacter</taxon>
    </lineage>
</organism>
<feature type="transmembrane region" description="Helical" evidence="6">
    <location>
        <begin position="445"/>
        <end position="466"/>
    </location>
</feature>
<feature type="region of interest" description="Disordered" evidence="5">
    <location>
        <begin position="20"/>
        <end position="39"/>
    </location>
</feature>
<keyword evidence="3 4" id="KW-0472">Membrane</keyword>
<dbReference type="KEGG" id="bkw:BkAM31D_13140"/>
<dbReference type="PANTHER" id="PTHR22550">
    <property type="entry name" value="SPORE GERMINATION PROTEIN"/>
    <property type="match status" value="1"/>
</dbReference>
<dbReference type="Pfam" id="PF03323">
    <property type="entry name" value="GerA"/>
    <property type="match status" value="1"/>
</dbReference>
<name>A0A1X9MDS9_9BACI</name>
<evidence type="ECO:0000256" key="2">
    <source>
        <dbReference type="ARBA" id="ARBA00005278"/>
    </source>
</evidence>
<comment type="similarity">
    <text evidence="2 4">Belongs to the GerABKA family.</text>
</comment>
<evidence type="ECO:0000256" key="4">
    <source>
        <dbReference type="PIRNR" id="PIRNR005690"/>
    </source>
</evidence>
<evidence type="ECO:0000313" key="7">
    <source>
        <dbReference type="EMBL" id="ARK30700.1"/>
    </source>
</evidence>
<evidence type="ECO:0000256" key="6">
    <source>
        <dbReference type="SAM" id="Phobius"/>
    </source>
</evidence>
<feature type="transmembrane region" description="Helical" evidence="6">
    <location>
        <begin position="322"/>
        <end position="341"/>
    </location>
</feature>
<reference evidence="7 8" key="1">
    <citation type="submission" date="2017-04" db="EMBL/GenBank/DDBJ databases">
        <title>Bacillus krulwichiae AM31D Genome sequencing and assembly.</title>
        <authorList>
            <person name="Krulwich T.A."/>
            <person name="Anastor L."/>
            <person name="Ehrlich R."/>
            <person name="Ehrlich G.D."/>
            <person name="Janto B."/>
        </authorList>
    </citation>
    <scope>NUCLEOTIDE SEQUENCE [LARGE SCALE GENOMIC DNA]</scope>
    <source>
        <strain evidence="7 8">AM31D</strain>
    </source>
</reference>
<feature type="transmembrane region" description="Helical" evidence="6">
    <location>
        <begin position="412"/>
        <end position="433"/>
    </location>
</feature>
<dbReference type="AlphaFoldDB" id="A0A1X9MDS9"/>
<dbReference type="RefSeq" id="WP_066149430.1">
    <property type="nucleotide sequence ID" value="NZ_CP020814.1"/>
</dbReference>
<dbReference type="GO" id="GO:0005886">
    <property type="term" value="C:plasma membrane"/>
    <property type="evidence" value="ECO:0007669"/>
    <property type="project" value="UniProtKB-SubCell"/>
</dbReference>
<proteinExistence type="inferred from homology"/>
<evidence type="ECO:0000313" key="8">
    <source>
        <dbReference type="Proteomes" id="UP000193006"/>
    </source>
</evidence>
<feature type="region of interest" description="Disordered" evidence="5">
    <location>
        <begin position="510"/>
        <end position="533"/>
    </location>
</feature>
<evidence type="ECO:0000256" key="3">
    <source>
        <dbReference type="ARBA" id="ARBA00023136"/>
    </source>
</evidence>
<keyword evidence="6" id="KW-0812">Transmembrane</keyword>
<dbReference type="EMBL" id="CP020814">
    <property type="protein sequence ID" value="ARK30700.1"/>
    <property type="molecule type" value="Genomic_DNA"/>
</dbReference>
<dbReference type="STRING" id="199441.BkAM31D_13140"/>
<dbReference type="Proteomes" id="UP000193006">
    <property type="component" value="Chromosome"/>
</dbReference>
<protein>
    <submittedName>
        <fullName evidence="7">Spore germination protein A1</fullName>
    </submittedName>
</protein>
<evidence type="ECO:0000256" key="5">
    <source>
        <dbReference type="SAM" id="MobiDB-lite"/>
    </source>
</evidence>
<keyword evidence="6" id="KW-1133">Transmembrane helix</keyword>
<dbReference type="PANTHER" id="PTHR22550:SF5">
    <property type="entry name" value="LEUCINE ZIPPER PROTEIN 4"/>
    <property type="match status" value="1"/>
</dbReference>
<accession>A0A1X9MDS9</accession>
<dbReference type="InterPro" id="IPR050768">
    <property type="entry name" value="UPF0353/GerABKA_families"/>
</dbReference>